<dbReference type="InterPro" id="IPR007324">
    <property type="entry name" value="Sugar-bd_dom_put"/>
</dbReference>
<feature type="domain" description="Sugar-binding" evidence="5">
    <location>
        <begin position="61"/>
        <end position="311"/>
    </location>
</feature>
<accession>A0A6J6E0S6</accession>
<keyword evidence="4" id="KW-0804">Transcription</keyword>
<evidence type="ECO:0000256" key="3">
    <source>
        <dbReference type="ARBA" id="ARBA00023125"/>
    </source>
</evidence>
<name>A0A6J6E0S6_9ZZZZ</name>
<dbReference type="PANTHER" id="PTHR34294">
    <property type="entry name" value="TRANSCRIPTIONAL REGULATOR-RELATED"/>
    <property type="match status" value="1"/>
</dbReference>
<dbReference type="SUPFAM" id="SSF100950">
    <property type="entry name" value="NagB/RpiA/CoA transferase-like"/>
    <property type="match status" value="1"/>
</dbReference>
<dbReference type="GO" id="GO:0030246">
    <property type="term" value="F:carbohydrate binding"/>
    <property type="evidence" value="ECO:0007669"/>
    <property type="project" value="InterPro"/>
</dbReference>
<protein>
    <submittedName>
        <fullName evidence="6">Unannotated protein</fullName>
    </submittedName>
</protein>
<evidence type="ECO:0000259" key="5">
    <source>
        <dbReference type="Pfam" id="PF04198"/>
    </source>
</evidence>
<dbReference type="InterPro" id="IPR037171">
    <property type="entry name" value="NagB/RpiA_transferase-like"/>
</dbReference>
<dbReference type="EMBL" id="CAEZTT010000002">
    <property type="protein sequence ID" value="CAB4566978.1"/>
    <property type="molecule type" value="Genomic_DNA"/>
</dbReference>
<reference evidence="6" key="1">
    <citation type="submission" date="2020-05" db="EMBL/GenBank/DDBJ databases">
        <authorList>
            <person name="Chiriac C."/>
            <person name="Salcher M."/>
            <person name="Ghai R."/>
            <person name="Kavagutti S V."/>
        </authorList>
    </citation>
    <scope>NUCLEOTIDE SEQUENCE</scope>
</reference>
<evidence type="ECO:0000256" key="1">
    <source>
        <dbReference type="ARBA" id="ARBA00010466"/>
    </source>
</evidence>
<keyword evidence="3" id="KW-0238">DNA-binding</keyword>
<organism evidence="6">
    <name type="scientific">freshwater metagenome</name>
    <dbReference type="NCBI Taxonomy" id="449393"/>
    <lineage>
        <taxon>unclassified sequences</taxon>
        <taxon>metagenomes</taxon>
        <taxon>ecological metagenomes</taxon>
    </lineage>
</organism>
<dbReference type="GO" id="GO:0003677">
    <property type="term" value="F:DNA binding"/>
    <property type="evidence" value="ECO:0007669"/>
    <property type="project" value="UniProtKB-KW"/>
</dbReference>
<dbReference type="Gene3D" id="3.40.50.1360">
    <property type="match status" value="1"/>
</dbReference>
<dbReference type="PANTHER" id="PTHR34294:SF1">
    <property type="entry name" value="TRANSCRIPTIONAL REGULATOR LSRR"/>
    <property type="match status" value="1"/>
</dbReference>
<dbReference type="AlphaFoldDB" id="A0A6J6E0S6"/>
<sequence>MAMLRDRTLLVRAARLYYEQHKSQEQIAKELLTSRSNVSRMLSDARAQGIVEIRIIENALRDARLEQRILEMLPLRSVRVARVPQGSDETLAIGTLAAQALTDNLKRNATVAISWGRSLQAMVNLIEEEHRPDLKFIPLMGGMTEIPSGINGENLIRTLATKFNAEFATLHAPAIVRTKEAREAFMAEPSIKEVLDSAEKADLAIVGIGSRGSSSTNSLLRAAGIDPQTETTFYTNLAGDLASRFYDINGNIVDKKIDERIIAVELNQLRNVKHVIGLAAGADKARGMLGAINGKHITELITTAKGALALLQLADDQRLGR</sequence>
<comment type="similarity">
    <text evidence="1">Belongs to the SorC transcriptional regulatory family.</text>
</comment>
<evidence type="ECO:0000256" key="4">
    <source>
        <dbReference type="ARBA" id="ARBA00023163"/>
    </source>
</evidence>
<proteinExistence type="inferred from homology"/>
<dbReference type="Pfam" id="PF04198">
    <property type="entry name" value="Sugar-bind"/>
    <property type="match status" value="1"/>
</dbReference>
<evidence type="ECO:0000256" key="2">
    <source>
        <dbReference type="ARBA" id="ARBA00023015"/>
    </source>
</evidence>
<dbReference type="InterPro" id="IPR051054">
    <property type="entry name" value="SorC_transcr_regulators"/>
</dbReference>
<gene>
    <name evidence="6" type="ORF">UFOPK1726_00049</name>
</gene>
<evidence type="ECO:0000313" key="6">
    <source>
        <dbReference type="EMBL" id="CAB4566978.1"/>
    </source>
</evidence>
<dbReference type="Gene3D" id="1.10.10.60">
    <property type="entry name" value="Homeodomain-like"/>
    <property type="match status" value="1"/>
</dbReference>
<keyword evidence="2" id="KW-0805">Transcription regulation</keyword>